<evidence type="ECO:0000313" key="3">
    <source>
        <dbReference type="EMBL" id="BAC51566.1"/>
    </source>
</evidence>
<keyword evidence="2" id="KW-1133">Transmembrane helix</keyword>
<keyword evidence="4" id="KW-1185">Reference proteome</keyword>
<name>Q89GP4_BRADU</name>
<dbReference type="KEGG" id="bja:bll6301"/>
<organism evidence="3 4">
    <name type="scientific">Bradyrhizobium diazoefficiens (strain JCM 10833 / BCRC 13528 / IAM 13628 / NBRC 14792 / USDA 110)</name>
    <dbReference type="NCBI Taxonomy" id="224911"/>
    <lineage>
        <taxon>Bacteria</taxon>
        <taxon>Pseudomonadati</taxon>
        <taxon>Pseudomonadota</taxon>
        <taxon>Alphaproteobacteria</taxon>
        <taxon>Hyphomicrobiales</taxon>
        <taxon>Nitrobacteraceae</taxon>
        <taxon>Bradyrhizobium</taxon>
    </lineage>
</organism>
<evidence type="ECO:0000256" key="1">
    <source>
        <dbReference type="SAM" id="MobiDB-lite"/>
    </source>
</evidence>
<accession>Q89GP4</accession>
<evidence type="ECO:0000313" key="4">
    <source>
        <dbReference type="Proteomes" id="UP000002526"/>
    </source>
</evidence>
<evidence type="ECO:0000256" key="2">
    <source>
        <dbReference type="SAM" id="Phobius"/>
    </source>
</evidence>
<feature type="region of interest" description="Disordered" evidence="1">
    <location>
        <begin position="1"/>
        <end position="28"/>
    </location>
</feature>
<keyword evidence="2" id="KW-0472">Membrane</keyword>
<sequence>MQARTTTASLPPLPGALTGRHDSTGSRKVSSRGAVWSIEVECFGHSREDDEMLCLRKNGSIRDIILSFGLLFLFLGSTSSTYGAELLFKSSFAGLQLGKPYGCATSCWQDIEGSDPATGYTWAPQIWQGGGRFQLLADTPVTPETVGAYVFNEIQSVSGPRNQQTAALYSEIRERGGGATQIPYLLMPSTTAAQANLYVSYWIKLQPDLLARLGPNSWRALFEWKTTEQHRFITYIYTDRLNKPYWFLKTDDLSSGAAKTFWGAANRTVLVPIGEWFKFEVFWHRSAQDDGRAWQAVNGQVVFDHFGPLLGGNDPIDRIMLTQVYAGGTPPKYQWVDDIEIWDGFPCGDGVPCEARATVH</sequence>
<gene>
    <name evidence="3" type="ordered locus">bll6301</name>
</gene>
<dbReference type="EMBL" id="BA000040">
    <property type="protein sequence ID" value="BAC51566.1"/>
    <property type="molecule type" value="Genomic_DNA"/>
</dbReference>
<dbReference type="HOGENOM" id="CLU_768747_0_0_5"/>
<proteinExistence type="predicted"/>
<dbReference type="Proteomes" id="UP000002526">
    <property type="component" value="Chromosome"/>
</dbReference>
<feature type="transmembrane region" description="Helical" evidence="2">
    <location>
        <begin position="64"/>
        <end position="84"/>
    </location>
</feature>
<dbReference type="EnsemblBacteria" id="BAC51566">
    <property type="protein sequence ID" value="BAC51566"/>
    <property type="gene ID" value="BAC51566"/>
</dbReference>
<protein>
    <submittedName>
        <fullName evidence="3">Bll6301 protein</fullName>
    </submittedName>
</protein>
<keyword evidence="2" id="KW-0812">Transmembrane</keyword>
<dbReference type="AlphaFoldDB" id="Q89GP4"/>
<dbReference type="OrthoDB" id="8550067at2"/>
<dbReference type="InParanoid" id="Q89GP4"/>
<reference evidence="4" key="1">
    <citation type="journal article" date="2002" name="DNA Res.">
        <title>Complete genomic sequence of nitrogen-fixing symbiotic bacterium Bradyrhizobium japonicum USDA110.</title>
        <authorList>
            <person name="Kaneko T."/>
            <person name="Nakamura Y."/>
            <person name="Sato S."/>
            <person name="Minamisawa K."/>
            <person name="Uchiumi T."/>
            <person name="Sasamoto S."/>
            <person name="Watanabe A."/>
            <person name="Idesawa K."/>
            <person name="Iriguchi M."/>
            <person name="Kawashima K."/>
            <person name="Kohara M."/>
            <person name="Matsumoto M."/>
            <person name="Shimpo S."/>
            <person name="Tsuruoka H."/>
            <person name="Wada T."/>
            <person name="Yamada M."/>
            <person name="Tabata S."/>
        </authorList>
    </citation>
    <scope>NUCLEOTIDE SEQUENCE [LARGE SCALE GENOMIC DNA]</scope>
    <source>
        <strain evidence="4">JCM 10833 / BCRC 13528 / IAM 13628 / NBRC 14792 / USDA 110</strain>
    </source>
</reference>
<dbReference type="STRING" id="224911.AAV28_29065"/>